<evidence type="ECO:0000256" key="8">
    <source>
        <dbReference type="ARBA" id="ARBA00023136"/>
    </source>
</evidence>
<evidence type="ECO:0000256" key="10">
    <source>
        <dbReference type="SAM" id="MobiDB-lite"/>
    </source>
</evidence>
<feature type="compositionally biased region" description="Acidic residues" evidence="10">
    <location>
        <begin position="706"/>
        <end position="718"/>
    </location>
</feature>
<dbReference type="Gene3D" id="1.10.287.70">
    <property type="match status" value="2"/>
</dbReference>
<evidence type="ECO:0000256" key="6">
    <source>
        <dbReference type="ARBA" id="ARBA00022989"/>
    </source>
</evidence>
<evidence type="ECO:0000256" key="11">
    <source>
        <dbReference type="SAM" id="Phobius"/>
    </source>
</evidence>
<feature type="transmembrane region" description="Helical" evidence="11">
    <location>
        <begin position="285"/>
        <end position="310"/>
    </location>
</feature>
<evidence type="ECO:0000259" key="12">
    <source>
        <dbReference type="Pfam" id="PF00520"/>
    </source>
</evidence>
<evidence type="ECO:0000256" key="5">
    <source>
        <dbReference type="ARBA" id="ARBA00022837"/>
    </source>
</evidence>
<evidence type="ECO:0000256" key="3">
    <source>
        <dbReference type="ARBA" id="ARBA00022692"/>
    </source>
</evidence>
<dbReference type="Pfam" id="PF00520">
    <property type="entry name" value="Ion_trans"/>
    <property type="match status" value="2"/>
</dbReference>
<feature type="compositionally biased region" description="Polar residues" evidence="10">
    <location>
        <begin position="688"/>
        <end position="704"/>
    </location>
</feature>
<feature type="domain" description="Ion transport" evidence="12">
    <location>
        <begin position="399"/>
        <end position="640"/>
    </location>
</feature>
<dbReference type="InParanoid" id="I7MDP9"/>
<feature type="domain" description="Ion transport" evidence="12">
    <location>
        <begin position="167"/>
        <end position="318"/>
    </location>
</feature>
<dbReference type="PANTHER" id="PTHR46988:SF2">
    <property type="entry name" value="TWO PORE CALCIUM CHANNEL PROTEIN 1"/>
    <property type="match status" value="1"/>
</dbReference>
<dbReference type="RefSeq" id="XP_001010965.2">
    <property type="nucleotide sequence ID" value="XM_001010965.2"/>
</dbReference>
<feature type="transmembrane region" description="Helical" evidence="11">
    <location>
        <begin position="225"/>
        <end position="244"/>
    </location>
</feature>
<dbReference type="Proteomes" id="UP000009168">
    <property type="component" value="Unassembled WGS sequence"/>
</dbReference>
<evidence type="ECO:0000256" key="1">
    <source>
        <dbReference type="ARBA" id="ARBA00004141"/>
    </source>
</evidence>
<feature type="transmembrane region" description="Helical" evidence="11">
    <location>
        <begin position="521"/>
        <end position="545"/>
    </location>
</feature>
<feature type="transmembrane region" description="Helical" evidence="11">
    <location>
        <begin position="611"/>
        <end position="635"/>
    </location>
</feature>
<evidence type="ECO:0000256" key="4">
    <source>
        <dbReference type="ARBA" id="ARBA00022737"/>
    </source>
</evidence>
<evidence type="ECO:0000313" key="14">
    <source>
        <dbReference type="Proteomes" id="UP000009168"/>
    </source>
</evidence>
<evidence type="ECO:0000256" key="7">
    <source>
        <dbReference type="ARBA" id="ARBA00023065"/>
    </source>
</evidence>
<keyword evidence="14" id="KW-1185">Reference proteome</keyword>
<gene>
    <name evidence="13" type="ORF">TTHERM_00706350</name>
</gene>
<evidence type="ECO:0000256" key="9">
    <source>
        <dbReference type="ARBA" id="ARBA00023303"/>
    </source>
</evidence>
<name>I7MDP9_TETTS</name>
<sequence>MFDKGVHFRDNVDSQSRSRTQKSILSSYSIKQNYRESINETLNSDVSAIAKLSDFKDLLIEARTINTTEKGLKSMKTYNKLTLLRQFSFVILILLAFFERPIWCTNQYNDYCRVSPEGVRIPTSNIPYIQIQYYYPIEILVVCFLTYNRYLNQSFLKVNKQKYWFYTIITITLVLITEDIVKATYDAYPINISLFLKPLYFISFNRILRRTIKIYAKIIQKVLPIFIIIALNIMFFALLGRIIFYNQQNENYFDNFFDSWFNFTVLQTTSNFPDVMMQYYNEHRWAPIVFVTFLLINLILLLNTVLAVFYSNYKKEMENDTKKFFFKNKEKIHEYINKYIITNPNKALSKQNQQLLQSFLKFHVRNQHFSASEQFKLSQDLEIKTYSKSWILRLFRSFQWNIFTGCLSLFNFTVLYIMVPSLSQKTDLDLWANVNFCINLVYFFEQLIQLIIFSKKYFKVKKYYIFDFFASIVIITLLLIYYFTGEDSVLPYCMYLICTRLIRFIFILFKFESIKTIFRTVYEFVPLFVNLFGVLIIMFFFFSALGQHIFGGKMTYSYQAQIDEELHTEYYVLNNFNDQATSLVLLFELLIVNNWMLNVQAHQIIMGTKNVRYFFILWYIVSVVVCMNIMVAFIIDHLVNKFNDSDNQNDSAYNYVQQQIHEQKQLNKQHSLKFSIFSQQSEDIFQEQRNTLPHNNDFSKQSIQALDEEDEEEEGSYE</sequence>
<keyword evidence="7" id="KW-0406">Ion transport</keyword>
<feature type="transmembrane region" description="Helical" evidence="11">
    <location>
        <begin position="163"/>
        <end position="181"/>
    </location>
</feature>
<dbReference type="GO" id="GO:0016020">
    <property type="term" value="C:membrane"/>
    <property type="evidence" value="ECO:0007669"/>
    <property type="project" value="UniProtKB-SubCell"/>
</dbReference>
<dbReference type="PANTHER" id="PTHR46988">
    <property type="entry name" value="TWO PORE CALCIUM CHANNEL PROTEIN 1"/>
    <property type="match status" value="1"/>
</dbReference>
<feature type="transmembrane region" description="Helical" evidence="11">
    <location>
        <begin position="187"/>
        <end position="204"/>
    </location>
</feature>
<dbReference type="InterPro" id="IPR005821">
    <property type="entry name" value="Ion_trans_dom"/>
</dbReference>
<dbReference type="STRING" id="312017.I7MDP9"/>
<keyword evidence="8 11" id="KW-0472">Membrane</keyword>
<dbReference type="OrthoDB" id="416585at2759"/>
<feature type="transmembrane region" description="Helical" evidence="11">
    <location>
        <begin position="82"/>
        <end position="98"/>
    </location>
</feature>
<feature type="transmembrane region" description="Helical" evidence="11">
    <location>
        <begin position="489"/>
        <end position="509"/>
    </location>
</feature>
<keyword evidence="6 11" id="KW-1133">Transmembrane helix</keyword>
<reference evidence="14" key="1">
    <citation type="journal article" date="2006" name="PLoS Biol.">
        <title>Macronuclear genome sequence of the ciliate Tetrahymena thermophila, a model eukaryote.</title>
        <authorList>
            <person name="Eisen J.A."/>
            <person name="Coyne R.S."/>
            <person name="Wu M."/>
            <person name="Wu D."/>
            <person name="Thiagarajan M."/>
            <person name="Wortman J.R."/>
            <person name="Badger J.H."/>
            <person name="Ren Q."/>
            <person name="Amedeo P."/>
            <person name="Jones K.M."/>
            <person name="Tallon L.J."/>
            <person name="Delcher A.L."/>
            <person name="Salzberg S.L."/>
            <person name="Silva J.C."/>
            <person name="Haas B.J."/>
            <person name="Majoros W.H."/>
            <person name="Farzad M."/>
            <person name="Carlton J.M."/>
            <person name="Smith R.K. Jr."/>
            <person name="Garg J."/>
            <person name="Pearlman R.E."/>
            <person name="Karrer K.M."/>
            <person name="Sun L."/>
            <person name="Manning G."/>
            <person name="Elde N.C."/>
            <person name="Turkewitz A.P."/>
            <person name="Asai D.J."/>
            <person name="Wilkes D.E."/>
            <person name="Wang Y."/>
            <person name="Cai H."/>
            <person name="Collins K."/>
            <person name="Stewart B.A."/>
            <person name="Lee S.R."/>
            <person name="Wilamowska K."/>
            <person name="Weinberg Z."/>
            <person name="Ruzzo W.L."/>
            <person name="Wloga D."/>
            <person name="Gaertig J."/>
            <person name="Frankel J."/>
            <person name="Tsao C.-C."/>
            <person name="Gorovsky M.A."/>
            <person name="Keeling P.J."/>
            <person name="Waller R.F."/>
            <person name="Patron N.J."/>
            <person name="Cherry J.M."/>
            <person name="Stover N.A."/>
            <person name="Krieger C.J."/>
            <person name="del Toro C."/>
            <person name="Ryder H.F."/>
            <person name="Williamson S.C."/>
            <person name="Barbeau R.A."/>
            <person name="Hamilton E.P."/>
            <person name="Orias E."/>
        </authorList>
    </citation>
    <scope>NUCLEOTIDE SEQUENCE [LARGE SCALE GENOMIC DNA]</scope>
    <source>
        <strain evidence="14">SB210</strain>
    </source>
</reference>
<dbReference type="GeneID" id="7840196"/>
<dbReference type="EMBL" id="GG662794">
    <property type="protein sequence ID" value="EAR90720.2"/>
    <property type="molecule type" value="Genomic_DNA"/>
</dbReference>
<keyword evidence="9" id="KW-0407">Ion channel</keyword>
<feature type="region of interest" description="Disordered" evidence="10">
    <location>
        <begin position="688"/>
        <end position="718"/>
    </location>
</feature>
<feature type="transmembrane region" description="Helical" evidence="11">
    <location>
        <begin position="580"/>
        <end position="599"/>
    </location>
</feature>
<dbReference type="AlphaFoldDB" id="I7MDP9"/>
<protein>
    <submittedName>
        <fullName evidence="13">Cation channel family transporter</fullName>
    </submittedName>
</protein>
<feature type="transmembrane region" description="Helical" evidence="11">
    <location>
        <begin position="430"/>
        <end position="452"/>
    </location>
</feature>
<keyword evidence="5" id="KW-0106">Calcium</keyword>
<organism evidence="13 14">
    <name type="scientific">Tetrahymena thermophila (strain SB210)</name>
    <dbReference type="NCBI Taxonomy" id="312017"/>
    <lineage>
        <taxon>Eukaryota</taxon>
        <taxon>Sar</taxon>
        <taxon>Alveolata</taxon>
        <taxon>Ciliophora</taxon>
        <taxon>Intramacronucleata</taxon>
        <taxon>Oligohymenophorea</taxon>
        <taxon>Hymenostomatida</taxon>
        <taxon>Tetrahymenina</taxon>
        <taxon>Tetrahymenidae</taxon>
        <taxon>Tetrahymena</taxon>
    </lineage>
</organism>
<feature type="transmembrane region" description="Helical" evidence="11">
    <location>
        <begin position="398"/>
        <end position="418"/>
    </location>
</feature>
<keyword evidence="3 11" id="KW-0812">Transmembrane</keyword>
<dbReference type="InterPro" id="IPR044581">
    <property type="entry name" value="TPC1_plant"/>
</dbReference>
<keyword evidence="4" id="KW-0677">Repeat</keyword>
<keyword evidence="2" id="KW-0813">Transport</keyword>
<dbReference type="SUPFAM" id="SSF81324">
    <property type="entry name" value="Voltage-gated potassium channels"/>
    <property type="match status" value="2"/>
</dbReference>
<comment type="subcellular location">
    <subcellularLocation>
        <location evidence="1">Membrane</location>
        <topology evidence="1">Multi-pass membrane protein</topology>
    </subcellularLocation>
</comment>
<dbReference type="GO" id="GO:0005245">
    <property type="term" value="F:voltage-gated calcium channel activity"/>
    <property type="evidence" value="ECO:0007669"/>
    <property type="project" value="InterPro"/>
</dbReference>
<dbReference type="KEGG" id="tet:TTHERM_00706350"/>
<feature type="transmembrane region" description="Helical" evidence="11">
    <location>
        <begin position="133"/>
        <end position="151"/>
    </location>
</feature>
<evidence type="ECO:0000256" key="2">
    <source>
        <dbReference type="ARBA" id="ARBA00022448"/>
    </source>
</evidence>
<feature type="transmembrane region" description="Helical" evidence="11">
    <location>
        <begin position="464"/>
        <end position="483"/>
    </location>
</feature>
<evidence type="ECO:0000313" key="13">
    <source>
        <dbReference type="EMBL" id="EAR90720.2"/>
    </source>
</evidence>
<proteinExistence type="predicted"/>
<accession>I7MDP9</accession>